<evidence type="ECO:0000313" key="3">
    <source>
        <dbReference type="EMBL" id="KAJ3564770.1"/>
    </source>
</evidence>
<dbReference type="SUPFAM" id="SSF52540">
    <property type="entry name" value="P-loop containing nucleoside triphosphate hydrolases"/>
    <property type="match status" value="1"/>
</dbReference>
<evidence type="ECO:0000259" key="2">
    <source>
        <dbReference type="Pfam" id="PF24883"/>
    </source>
</evidence>
<keyword evidence="4" id="KW-1185">Reference proteome</keyword>
<dbReference type="PANTHER" id="PTHR10039:SF17">
    <property type="entry name" value="FUNGAL STAND N-TERMINAL GOODBYE DOMAIN-CONTAINING PROTEIN-RELATED"/>
    <property type="match status" value="1"/>
</dbReference>
<organism evidence="3 4">
    <name type="scientific">Leucocoprinus birnbaumii</name>
    <dbReference type="NCBI Taxonomy" id="56174"/>
    <lineage>
        <taxon>Eukaryota</taxon>
        <taxon>Fungi</taxon>
        <taxon>Dikarya</taxon>
        <taxon>Basidiomycota</taxon>
        <taxon>Agaricomycotina</taxon>
        <taxon>Agaricomycetes</taxon>
        <taxon>Agaricomycetidae</taxon>
        <taxon>Agaricales</taxon>
        <taxon>Agaricineae</taxon>
        <taxon>Agaricaceae</taxon>
        <taxon>Leucocoprinus</taxon>
    </lineage>
</organism>
<proteinExistence type="predicted"/>
<evidence type="ECO:0000256" key="1">
    <source>
        <dbReference type="ARBA" id="ARBA00022737"/>
    </source>
</evidence>
<keyword evidence="1" id="KW-0677">Repeat</keyword>
<dbReference type="AlphaFoldDB" id="A0AAD5VRH4"/>
<reference evidence="3" key="1">
    <citation type="submission" date="2022-07" db="EMBL/GenBank/DDBJ databases">
        <title>Genome Sequence of Leucocoprinus birnbaumii.</title>
        <authorList>
            <person name="Buettner E."/>
        </authorList>
    </citation>
    <scope>NUCLEOTIDE SEQUENCE</scope>
    <source>
        <strain evidence="3">VT141</strain>
    </source>
</reference>
<evidence type="ECO:0000313" key="4">
    <source>
        <dbReference type="Proteomes" id="UP001213000"/>
    </source>
</evidence>
<dbReference type="PANTHER" id="PTHR10039">
    <property type="entry name" value="AMELOGENIN"/>
    <property type="match status" value="1"/>
</dbReference>
<feature type="domain" description="Nephrocystin 3-like N-terminal" evidence="2">
    <location>
        <begin position="28"/>
        <end position="190"/>
    </location>
</feature>
<dbReference type="InterPro" id="IPR056884">
    <property type="entry name" value="NPHP3-like_N"/>
</dbReference>
<comment type="caution">
    <text evidence="3">The sequence shown here is derived from an EMBL/GenBank/DDBJ whole genome shotgun (WGS) entry which is preliminary data.</text>
</comment>
<protein>
    <recommendedName>
        <fullName evidence="2">Nephrocystin 3-like N-terminal domain-containing protein</fullName>
    </recommendedName>
</protein>
<name>A0AAD5VRH4_9AGAR</name>
<dbReference type="Pfam" id="PF24883">
    <property type="entry name" value="NPHP3_N"/>
    <property type="match status" value="1"/>
</dbReference>
<dbReference type="Proteomes" id="UP001213000">
    <property type="component" value="Unassembled WGS sequence"/>
</dbReference>
<gene>
    <name evidence="3" type="ORF">NP233_g8069</name>
</gene>
<dbReference type="EMBL" id="JANIEX010000631">
    <property type="protein sequence ID" value="KAJ3564770.1"/>
    <property type="molecule type" value="Genomic_DNA"/>
</dbReference>
<accession>A0AAD5VRH4</accession>
<dbReference type="InterPro" id="IPR027417">
    <property type="entry name" value="P-loop_NTPase"/>
</dbReference>
<sequence>MPDAFHDSAARFPPPKCHLGTRKEYIKEITNWALGESEHKEPVLWMRGPFGVGKTAVAQSSAEALKPINKLLATLFFSRSNADRDDPRRVFPSLVYQISTLCKQFAIIVDTRIREDLALTTKSLATQFEELLVIPLSQIDVVATGLEGRVVIIDGLDECRGIAEQCEIIRIITTSARNGTTPFRWFITSRPEDPIIRAMKTGSTSSVVYGIELPLSRSNDHEILLFLVDEFAKIREIHDLPESWPSDEVLALLVERGAGLWIYVATIVRFINAENTLGPEDQLQIVLRFIGDVSNKFESNNPLREMDFFYTLILQRLPSNILEVIRRILYLHSRGYSVLITLFDLGISEEQFRRYCVFIRSVMDVRGSSRDPKSPDFLHLNFYHASFIDYLTDHKRSGGMCIHGEFLIRWRKELLGWLHYVSSHTSDSSCFVFPAGTILPREIERGEHYRRVVGVFWELCAQPDHQFDGSTAASISNFSFRKMLSLIPEGKFLWITYGTAQQFWQNLPVEYREKVIRKESCPVPECTATELVWILGYGDNEVIPVTDDDDLLLQNNQNVPAGQCLCGAKRSI</sequence>